<dbReference type="Pfam" id="PF00582">
    <property type="entry name" value="Usp"/>
    <property type="match status" value="1"/>
</dbReference>
<dbReference type="AlphaFoldDB" id="A0A833VJI9"/>
<evidence type="ECO:0000313" key="2">
    <source>
        <dbReference type="EMBL" id="KAF3328995.1"/>
    </source>
</evidence>
<evidence type="ECO:0000259" key="1">
    <source>
        <dbReference type="Pfam" id="PF00582"/>
    </source>
</evidence>
<accession>A0A833VJI9</accession>
<dbReference type="OrthoDB" id="1901889at2759"/>
<sequence>MESQRVVVVVEEAEASKAALQWAVQNYIRCEDSITLLCIYPFVRSRNKRRNLRLKAFQLALSFKDLCNGIAEAKVEIVVTEGEQGDSVISTVNKIGATTLVLGLHDASFLYRVTNPYMNRRNLRCRIIAVKQHPAVQDVPLLNLELSQVETIQIRAPETKIPFPNFTIPLGAICGKSKKRNKEVHKRRRYILL</sequence>
<protein>
    <submittedName>
        <fullName evidence="2">Universal stress protein family</fullName>
    </submittedName>
</protein>
<dbReference type="Proteomes" id="UP000623129">
    <property type="component" value="Unassembled WGS sequence"/>
</dbReference>
<dbReference type="EMBL" id="SWLB01000015">
    <property type="protein sequence ID" value="KAF3328995.1"/>
    <property type="molecule type" value="Genomic_DNA"/>
</dbReference>
<dbReference type="InterPro" id="IPR006016">
    <property type="entry name" value="UspA"/>
</dbReference>
<feature type="domain" description="UspA" evidence="1">
    <location>
        <begin position="4"/>
        <end position="112"/>
    </location>
</feature>
<organism evidence="2 3">
    <name type="scientific">Carex littledalei</name>
    <dbReference type="NCBI Taxonomy" id="544730"/>
    <lineage>
        <taxon>Eukaryota</taxon>
        <taxon>Viridiplantae</taxon>
        <taxon>Streptophyta</taxon>
        <taxon>Embryophyta</taxon>
        <taxon>Tracheophyta</taxon>
        <taxon>Spermatophyta</taxon>
        <taxon>Magnoliopsida</taxon>
        <taxon>Liliopsida</taxon>
        <taxon>Poales</taxon>
        <taxon>Cyperaceae</taxon>
        <taxon>Cyperoideae</taxon>
        <taxon>Cariceae</taxon>
        <taxon>Carex</taxon>
        <taxon>Carex subgen. Euthyceras</taxon>
    </lineage>
</organism>
<gene>
    <name evidence="2" type="ORF">FCM35_KLT06073</name>
</gene>
<proteinExistence type="predicted"/>
<reference evidence="2" key="1">
    <citation type="submission" date="2020-01" db="EMBL/GenBank/DDBJ databases">
        <title>Genome sequence of Kobresia littledalei, the first chromosome-level genome in the family Cyperaceae.</title>
        <authorList>
            <person name="Qu G."/>
        </authorList>
    </citation>
    <scope>NUCLEOTIDE SEQUENCE</scope>
    <source>
        <strain evidence="2">C.B.Clarke</strain>
        <tissue evidence="2">Leaf</tissue>
    </source>
</reference>
<comment type="caution">
    <text evidence="2">The sequence shown here is derived from an EMBL/GenBank/DDBJ whole genome shotgun (WGS) entry which is preliminary data.</text>
</comment>
<name>A0A833VJI9_9POAL</name>
<dbReference type="PANTHER" id="PTHR47848">
    <property type="entry name" value="ADENINE NUCLEOTIDE ALPHA HYDROLASES-LIKE SUPERFAMILY PROTEIN"/>
    <property type="match status" value="1"/>
</dbReference>
<keyword evidence="3" id="KW-1185">Reference proteome</keyword>
<dbReference type="InterPro" id="IPR014729">
    <property type="entry name" value="Rossmann-like_a/b/a_fold"/>
</dbReference>
<dbReference type="Gene3D" id="3.40.50.620">
    <property type="entry name" value="HUPs"/>
    <property type="match status" value="1"/>
</dbReference>
<dbReference type="SUPFAM" id="SSF52402">
    <property type="entry name" value="Adenine nucleotide alpha hydrolases-like"/>
    <property type="match status" value="1"/>
</dbReference>
<dbReference type="PANTHER" id="PTHR47848:SF1">
    <property type="entry name" value="ADENINE NUCLEOTIDE ALPHA HYDROLASES-LIKE SUPERFAMILY PROTEIN"/>
    <property type="match status" value="1"/>
</dbReference>
<evidence type="ECO:0000313" key="3">
    <source>
        <dbReference type="Proteomes" id="UP000623129"/>
    </source>
</evidence>